<dbReference type="EMBL" id="ML987190">
    <property type="protein sequence ID" value="KAF2254864.1"/>
    <property type="molecule type" value="Genomic_DNA"/>
</dbReference>
<dbReference type="Proteomes" id="UP000800094">
    <property type="component" value="Unassembled WGS sequence"/>
</dbReference>
<name>A0A6A6IWU2_9PLEO</name>
<dbReference type="InterPro" id="IPR036047">
    <property type="entry name" value="F-box-like_dom_sf"/>
</dbReference>
<dbReference type="OrthoDB" id="3927840at2759"/>
<dbReference type="RefSeq" id="XP_033689868.1">
    <property type="nucleotide sequence ID" value="XM_033832710.1"/>
</dbReference>
<evidence type="ECO:0000313" key="3">
    <source>
        <dbReference type="Proteomes" id="UP000800094"/>
    </source>
</evidence>
<organism evidence="2 3">
    <name type="scientific">Trematosphaeria pertusa</name>
    <dbReference type="NCBI Taxonomy" id="390896"/>
    <lineage>
        <taxon>Eukaryota</taxon>
        <taxon>Fungi</taxon>
        <taxon>Dikarya</taxon>
        <taxon>Ascomycota</taxon>
        <taxon>Pezizomycotina</taxon>
        <taxon>Dothideomycetes</taxon>
        <taxon>Pleosporomycetidae</taxon>
        <taxon>Pleosporales</taxon>
        <taxon>Massarineae</taxon>
        <taxon>Trematosphaeriaceae</taxon>
        <taxon>Trematosphaeria</taxon>
    </lineage>
</organism>
<proteinExistence type="predicted"/>
<dbReference type="Pfam" id="PF12937">
    <property type="entry name" value="F-box-like"/>
    <property type="match status" value="1"/>
</dbReference>
<evidence type="ECO:0000313" key="2">
    <source>
        <dbReference type="EMBL" id="KAF2254864.1"/>
    </source>
</evidence>
<dbReference type="SUPFAM" id="SSF81383">
    <property type="entry name" value="F-box domain"/>
    <property type="match status" value="1"/>
</dbReference>
<dbReference type="GeneID" id="54586040"/>
<keyword evidence="3" id="KW-1185">Reference proteome</keyword>
<reference evidence="2" key="1">
    <citation type="journal article" date="2020" name="Stud. Mycol.">
        <title>101 Dothideomycetes genomes: a test case for predicting lifestyles and emergence of pathogens.</title>
        <authorList>
            <person name="Haridas S."/>
            <person name="Albert R."/>
            <person name="Binder M."/>
            <person name="Bloem J."/>
            <person name="Labutti K."/>
            <person name="Salamov A."/>
            <person name="Andreopoulos B."/>
            <person name="Baker S."/>
            <person name="Barry K."/>
            <person name="Bills G."/>
            <person name="Bluhm B."/>
            <person name="Cannon C."/>
            <person name="Castanera R."/>
            <person name="Culley D."/>
            <person name="Daum C."/>
            <person name="Ezra D."/>
            <person name="Gonzalez J."/>
            <person name="Henrissat B."/>
            <person name="Kuo A."/>
            <person name="Liang C."/>
            <person name="Lipzen A."/>
            <person name="Lutzoni F."/>
            <person name="Magnuson J."/>
            <person name="Mondo S."/>
            <person name="Nolan M."/>
            <person name="Ohm R."/>
            <person name="Pangilinan J."/>
            <person name="Park H.-J."/>
            <person name="Ramirez L."/>
            <person name="Alfaro M."/>
            <person name="Sun H."/>
            <person name="Tritt A."/>
            <person name="Yoshinaga Y."/>
            <person name="Zwiers L.-H."/>
            <person name="Turgeon B."/>
            <person name="Goodwin S."/>
            <person name="Spatafora J."/>
            <person name="Crous P."/>
            <person name="Grigoriev I."/>
        </authorList>
    </citation>
    <scope>NUCLEOTIDE SEQUENCE</scope>
    <source>
        <strain evidence="2">CBS 122368</strain>
    </source>
</reference>
<dbReference type="InterPro" id="IPR001810">
    <property type="entry name" value="F-box_dom"/>
</dbReference>
<accession>A0A6A6IWU2</accession>
<feature type="domain" description="F-box" evidence="1">
    <location>
        <begin position="1"/>
        <end position="46"/>
    </location>
</feature>
<dbReference type="Gene3D" id="1.20.1280.50">
    <property type="match status" value="1"/>
</dbReference>
<dbReference type="AlphaFoldDB" id="A0A6A6IWU2"/>
<sequence>MASIQTLPAELINEITSHLRPHDLTRFARVSKQFREFAQSTLWRSIELHRKDAHHGGFGLTIQQTIPRMYLDDVLRGSWSYRSFNGDDPEFDRRNAKFGTAIRTLYRTAGKSHAWMRLSGWVRHLCLTVGHKTPGSIWNAILSLPTLGAVEVIGEYSLDSHFQWKGPPKAAALRQPSASKIRNVRLRGYIPSNFVSMVCKASAKSIVSLDLGMIEEPNVWEGDLEDMELQEELGYPLFAAPRGVLWFPLDSAPLLPSVTHLLLCKRGHYDPIPEMSEPEDLEYREDESYEIHELKHWAVLLKSVRSTVVEVVLEQRPVMLEYILDPEYELSPHDHVFFDPECLENTLFWQHVVRSVFDDGAGWPKLARLIFRGVDERGFEQGLGESLQAFASRVLPGVQVDVVRGTHMFFSTRHGTISNRHGADGLKPHLDPTEDPNVDFFGGLFL</sequence>
<dbReference type="SMART" id="SM00256">
    <property type="entry name" value="FBOX"/>
    <property type="match status" value="1"/>
</dbReference>
<dbReference type="PROSITE" id="PS50181">
    <property type="entry name" value="FBOX"/>
    <property type="match status" value="1"/>
</dbReference>
<gene>
    <name evidence="2" type="ORF">BU26DRAFT_559513</name>
</gene>
<evidence type="ECO:0000259" key="1">
    <source>
        <dbReference type="PROSITE" id="PS50181"/>
    </source>
</evidence>
<protein>
    <recommendedName>
        <fullName evidence="1">F-box domain-containing protein</fullName>
    </recommendedName>
</protein>